<dbReference type="EMBL" id="CAJVQA010001131">
    <property type="protein sequence ID" value="CAG8503584.1"/>
    <property type="molecule type" value="Genomic_DNA"/>
</dbReference>
<comment type="caution">
    <text evidence="1">The sequence shown here is derived from an EMBL/GenBank/DDBJ whole genome shotgun (WGS) entry which is preliminary data.</text>
</comment>
<accession>A0A9N8ZQL7</accession>
<dbReference type="Proteomes" id="UP000789759">
    <property type="component" value="Unassembled WGS sequence"/>
</dbReference>
<organism evidence="1 2">
    <name type="scientific">Cetraspora pellucida</name>
    <dbReference type="NCBI Taxonomy" id="1433469"/>
    <lineage>
        <taxon>Eukaryota</taxon>
        <taxon>Fungi</taxon>
        <taxon>Fungi incertae sedis</taxon>
        <taxon>Mucoromycota</taxon>
        <taxon>Glomeromycotina</taxon>
        <taxon>Glomeromycetes</taxon>
        <taxon>Diversisporales</taxon>
        <taxon>Gigasporaceae</taxon>
        <taxon>Cetraspora</taxon>
    </lineage>
</organism>
<sequence length="120" mass="13887">MHNTKCAHFNAKSTVEEREEIFKLTDISIKKADQAALQWVNKPKAAKLFEFLNPLLKLPNRCLLRSCILNDAIKESDKAMLVTLKEDHVNIILIFDRWTNVRNEYLFGAVIIISEGRLYV</sequence>
<name>A0A9N8ZQL7_9GLOM</name>
<keyword evidence="2" id="KW-1185">Reference proteome</keyword>
<evidence type="ECO:0000313" key="1">
    <source>
        <dbReference type="EMBL" id="CAG8503584.1"/>
    </source>
</evidence>
<dbReference type="OrthoDB" id="5321484at2759"/>
<dbReference type="AlphaFoldDB" id="A0A9N8ZQL7"/>
<gene>
    <name evidence="1" type="ORF">CPELLU_LOCUS2571</name>
</gene>
<evidence type="ECO:0000313" key="2">
    <source>
        <dbReference type="Proteomes" id="UP000789759"/>
    </source>
</evidence>
<protein>
    <submittedName>
        <fullName evidence="1">10530_t:CDS:1</fullName>
    </submittedName>
</protein>
<proteinExistence type="predicted"/>
<reference evidence="1" key="1">
    <citation type="submission" date="2021-06" db="EMBL/GenBank/DDBJ databases">
        <authorList>
            <person name="Kallberg Y."/>
            <person name="Tangrot J."/>
            <person name="Rosling A."/>
        </authorList>
    </citation>
    <scope>NUCLEOTIDE SEQUENCE</scope>
    <source>
        <strain evidence="1">FL966</strain>
    </source>
</reference>